<evidence type="ECO:0000256" key="7">
    <source>
        <dbReference type="ARBA" id="ARBA00022605"/>
    </source>
</evidence>
<gene>
    <name evidence="13" type="primary">serC</name>
    <name evidence="13" type="ORF">RRH01S_07_02050</name>
</gene>
<evidence type="ECO:0000256" key="11">
    <source>
        <dbReference type="ARBA" id="ARBA00049007"/>
    </source>
</evidence>
<evidence type="ECO:0000256" key="10">
    <source>
        <dbReference type="ARBA" id="ARBA00023299"/>
    </source>
</evidence>
<dbReference type="EC" id="2.6.1.52" evidence="4"/>
<comment type="pathway">
    <text evidence="2">Amino-acid biosynthesis; L-serine biosynthesis; L-serine from 3-phospho-D-glycerate: step 2/3.</text>
</comment>
<evidence type="ECO:0000256" key="1">
    <source>
        <dbReference type="ARBA" id="ARBA00001933"/>
    </source>
</evidence>
<name>A0AA87QAW5_RHIRH</name>
<dbReference type="SUPFAM" id="SSF53383">
    <property type="entry name" value="PLP-dependent transferases"/>
    <property type="match status" value="1"/>
</dbReference>
<evidence type="ECO:0000256" key="6">
    <source>
        <dbReference type="ARBA" id="ARBA00022576"/>
    </source>
</evidence>
<evidence type="ECO:0000313" key="14">
    <source>
        <dbReference type="Proteomes" id="UP000026941"/>
    </source>
</evidence>
<keyword evidence="6 13" id="KW-0032">Aminotransferase</keyword>
<dbReference type="PIRSF" id="PIRSF000525">
    <property type="entry name" value="SerC"/>
    <property type="match status" value="1"/>
</dbReference>
<evidence type="ECO:0000256" key="3">
    <source>
        <dbReference type="ARBA" id="ARBA00006904"/>
    </source>
</evidence>
<evidence type="ECO:0000256" key="2">
    <source>
        <dbReference type="ARBA" id="ARBA00005099"/>
    </source>
</evidence>
<dbReference type="InterPro" id="IPR006271">
    <property type="entry name" value="Pser_aminoTfrase_methanosarc"/>
</dbReference>
<keyword evidence="9" id="KW-0663">Pyridoxal phosphate</keyword>
<evidence type="ECO:0000256" key="4">
    <source>
        <dbReference type="ARBA" id="ARBA00013030"/>
    </source>
</evidence>
<keyword evidence="10" id="KW-0718">Serine biosynthesis</keyword>
<feature type="compositionally biased region" description="Polar residues" evidence="12">
    <location>
        <begin position="11"/>
        <end position="20"/>
    </location>
</feature>
<accession>A0AA87QAW5</accession>
<proteinExistence type="inferred from homology"/>
<evidence type="ECO:0000256" key="12">
    <source>
        <dbReference type="SAM" id="MobiDB-lite"/>
    </source>
</evidence>
<dbReference type="InterPro" id="IPR015421">
    <property type="entry name" value="PyrdxlP-dep_Trfase_major"/>
</dbReference>
<dbReference type="CDD" id="cd01494">
    <property type="entry name" value="AAT_I"/>
    <property type="match status" value="1"/>
</dbReference>
<sequence>MTKLAKPDLRPNNTHFSSGPCSKRPGWTLDALSDAPLGRSHRAKVGKAKLKQAIDLTRDILDVPADYRIGIVPASDTGAVEMALWSLLGERGVDMLAWESFGAGWVTDVVKQLKLKDVRKLEAGYGDLPDLSAVDFDRDVVFTWNGTTSGVRVPNADFIPADRKGLTICDATSAAFAQNLDFAKLDVVTFSWQKVLGGEGAHGVIILSPRAVERLTTYQPAWPLPKIFRMTSGGKLIEGIFTGETINTPSMLCVEDYIDALLWAKDLGGLNALIGRADANAKVIHDFVAANGWIANLANKIETQSNTSVCLKIVDKDVAALDEDGQANFAKGLVALLEKEGVAYDVGHYRDAPSGLRIWAGATIEAADMQKLMPWLSWAFETQKATLSQAAA</sequence>
<evidence type="ECO:0000256" key="9">
    <source>
        <dbReference type="ARBA" id="ARBA00022898"/>
    </source>
</evidence>
<dbReference type="GO" id="GO:0006564">
    <property type="term" value="P:L-serine biosynthetic process"/>
    <property type="evidence" value="ECO:0007669"/>
    <property type="project" value="UniProtKB-KW"/>
</dbReference>
<dbReference type="NCBIfam" id="NF002841">
    <property type="entry name" value="PRK03080.1-2"/>
    <property type="match status" value="1"/>
</dbReference>
<comment type="similarity">
    <text evidence="3">Belongs to the class-V pyridoxal-phosphate-dependent aminotransferase family. SerC subfamily.</text>
</comment>
<dbReference type="PANTHER" id="PTHR21152">
    <property type="entry name" value="AMINOTRANSFERASE CLASS V"/>
    <property type="match status" value="1"/>
</dbReference>
<dbReference type="Proteomes" id="UP000026941">
    <property type="component" value="Unassembled WGS sequence"/>
</dbReference>
<dbReference type="Gene3D" id="3.40.640.10">
    <property type="entry name" value="Type I PLP-dependent aspartate aminotransferase-like (Major domain)"/>
    <property type="match status" value="1"/>
</dbReference>
<dbReference type="AlphaFoldDB" id="A0AA87QAW5"/>
<dbReference type="GO" id="GO:0008453">
    <property type="term" value="F:alanine-glyoxylate transaminase activity"/>
    <property type="evidence" value="ECO:0007669"/>
    <property type="project" value="TreeGrafter"/>
</dbReference>
<feature type="region of interest" description="Disordered" evidence="12">
    <location>
        <begin position="1"/>
        <end position="21"/>
    </location>
</feature>
<dbReference type="InterPro" id="IPR022278">
    <property type="entry name" value="Pser_aminoTfrase"/>
</dbReference>
<dbReference type="PANTHER" id="PTHR21152:SF40">
    <property type="entry name" value="ALANINE--GLYOXYLATE AMINOTRANSFERASE"/>
    <property type="match status" value="1"/>
</dbReference>
<dbReference type="InterPro" id="IPR015422">
    <property type="entry name" value="PyrdxlP-dep_Trfase_small"/>
</dbReference>
<dbReference type="GO" id="GO:0019265">
    <property type="term" value="P:glycine biosynthetic process, by transamination of glyoxylate"/>
    <property type="evidence" value="ECO:0007669"/>
    <property type="project" value="TreeGrafter"/>
</dbReference>
<evidence type="ECO:0000256" key="5">
    <source>
        <dbReference type="ARBA" id="ARBA00022490"/>
    </source>
</evidence>
<keyword evidence="7" id="KW-0028">Amino-acid biosynthesis</keyword>
<dbReference type="Gene3D" id="3.90.1150.10">
    <property type="entry name" value="Aspartate Aminotransferase, domain 1"/>
    <property type="match status" value="1"/>
</dbReference>
<keyword evidence="5" id="KW-0963">Cytoplasm</keyword>
<reference evidence="13 14" key="1">
    <citation type="submission" date="2014-05" db="EMBL/GenBank/DDBJ databases">
        <title>Whole genome shotgun sequence of Rhizobium rhizogenes NBRC 13257.</title>
        <authorList>
            <person name="Katano-Makiyama Y."/>
            <person name="Hosoyama A."/>
            <person name="Hashimoto M."/>
            <person name="Hosoyama Y."/>
            <person name="Noguchi M."/>
            <person name="Tsuchikane K."/>
            <person name="Kimura A."/>
            <person name="Ohji S."/>
            <person name="Ichikawa N."/>
            <person name="Yamazoe A."/>
            <person name="Fujita N."/>
        </authorList>
    </citation>
    <scope>NUCLEOTIDE SEQUENCE [LARGE SCALE GENOMIC DNA]</scope>
    <source>
        <strain evidence="13 14">NBRC 13257</strain>
    </source>
</reference>
<comment type="cofactor">
    <cofactor evidence="1">
        <name>pyridoxal 5'-phosphate</name>
        <dbReference type="ChEBI" id="CHEBI:597326"/>
    </cofactor>
</comment>
<evidence type="ECO:0000313" key="13">
    <source>
        <dbReference type="EMBL" id="GAJ94004.1"/>
    </source>
</evidence>
<evidence type="ECO:0000256" key="8">
    <source>
        <dbReference type="ARBA" id="ARBA00022679"/>
    </source>
</evidence>
<organism evidence="13 14">
    <name type="scientific">Rhizobium rhizogenes NBRC 13257</name>
    <dbReference type="NCBI Taxonomy" id="1220581"/>
    <lineage>
        <taxon>Bacteria</taxon>
        <taxon>Pseudomonadati</taxon>
        <taxon>Pseudomonadota</taxon>
        <taxon>Alphaproteobacteria</taxon>
        <taxon>Hyphomicrobiales</taxon>
        <taxon>Rhizobiaceae</taxon>
        <taxon>Rhizobium/Agrobacterium group</taxon>
        <taxon>Rhizobium</taxon>
    </lineage>
</organism>
<dbReference type="GO" id="GO:0004760">
    <property type="term" value="F:L-serine-pyruvate transaminase activity"/>
    <property type="evidence" value="ECO:0007669"/>
    <property type="project" value="TreeGrafter"/>
</dbReference>
<protein>
    <recommendedName>
        <fullName evidence="4">phosphoserine transaminase</fullName>
        <ecNumber evidence="4">2.6.1.52</ecNumber>
    </recommendedName>
</protein>
<dbReference type="NCBIfam" id="TIGR01365">
    <property type="entry name" value="serC_2"/>
    <property type="match status" value="1"/>
</dbReference>
<dbReference type="RefSeq" id="WP_012652242.1">
    <property type="nucleotide sequence ID" value="NZ_BAYX01000007.1"/>
</dbReference>
<comment type="caution">
    <text evidence="13">The sequence shown here is derived from an EMBL/GenBank/DDBJ whole genome shotgun (WGS) entry which is preliminary data.</text>
</comment>
<dbReference type="EMBL" id="BAYX01000007">
    <property type="protein sequence ID" value="GAJ94004.1"/>
    <property type="molecule type" value="Genomic_DNA"/>
</dbReference>
<dbReference type="GO" id="GO:0004648">
    <property type="term" value="F:O-phospho-L-serine:2-oxoglutarate aminotransferase activity"/>
    <property type="evidence" value="ECO:0007669"/>
    <property type="project" value="UniProtKB-EC"/>
</dbReference>
<keyword evidence="8" id="KW-0808">Transferase</keyword>
<comment type="catalytic activity">
    <reaction evidence="11">
        <text>O-phospho-L-serine + 2-oxoglutarate = 3-phosphooxypyruvate + L-glutamate</text>
        <dbReference type="Rhea" id="RHEA:14329"/>
        <dbReference type="ChEBI" id="CHEBI:16810"/>
        <dbReference type="ChEBI" id="CHEBI:18110"/>
        <dbReference type="ChEBI" id="CHEBI:29985"/>
        <dbReference type="ChEBI" id="CHEBI:57524"/>
        <dbReference type="EC" id="2.6.1.52"/>
    </reaction>
</comment>
<dbReference type="InterPro" id="IPR015424">
    <property type="entry name" value="PyrdxlP-dep_Trfase"/>
</dbReference>